<name>A0A8K0F4N2_ANDGO</name>
<dbReference type="PROSITE" id="PS51608">
    <property type="entry name" value="SAM_MT_UBIE"/>
    <property type="match status" value="1"/>
</dbReference>
<dbReference type="Gene3D" id="3.40.50.150">
    <property type="entry name" value="Vaccinia Virus protein VP39"/>
    <property type="match status" value="1"/>
</dbReference>
<dbReference type="PROSITE" id="PS01183">
    <property type="entry name" value="UBIE_1"/>
    <property type="match status" value="1"/>
</dbReference>
<dbReference type="Proteomes" id="UP000799049">
    <property type="component" value="Unassembled WGS sequence"/>
</dbReference>
<keyword evidence="6" id="KW-0830">Ubiquinone</keyword>
<dbReference type="EMBL" id="VRVR01000002">
    <property type="protein sequence ID" value="KAF0853112.1"/>
    <property type="molecule type" value="Genomic_DNA"/>
</dbReference>
<keyword evidence="4" id="KW-0496">Mitochondrion</keyword>
<accession>A0A8K0F4N2</accession>
<dbReference type="OrthoDB" id="6329284at2759"/>
<keyword evidence="2 4" id="KW-0808">Transferase</keyword>
<proteinExistence type="inferred from homology"/>
<comment type="catalytic activity">
    <reaction evidence="4">
        <text>a 2-methoxy-6-(all-trans-polyprenyl)benzene-1,4-diol + S-adenosyl-L-methionine = a 5-methoxy-2-methyl-3-(all-trans-polyprenyl)benzene-1,4-diol + S-adenosyl-L-homocysteine + H(+)</text>
        <dbReference type="Rhea" id="RHEA:28286"/>
        <dbReference type="Rhea" id="RHEA-COMP:10858"/>
        <dbReference type="Rhea" id="RHEA-COMP:10859"/>
        <dbReference type="ChEBI" id="CHEBI:15378"/>
        <dbReference type="ChEBI" id="CHEBI:57856"/>
        <dbReference type="ChEBI" id="CHEBI:59789"/>
        <dbReference type="ChEBI" id="CHEBI:84166"/>
        <dbReference type="ChEBI" id="CHEBI:84167"/>
        <dbReference type="EC" id="2.1.1.201"/>
    </reaction>
</comment>
<evidence type="ECO:0000313" key="7">
    <source>
        <dbReference type="Proteomes" id="UP000799049"/>
    </source>
</evidence>
<comment type="pathway">
    <text evidence="4">Cofactor biosynthesis; ubiquinone biosynthesis.</text>
</comment>
<comment type="similarity">
    <text evidence="4">Belongs to the class I-like SAM-binding methyltransferase superfamily. MenG/UbiE family.</text>
</comment>
<evidence type="ECO:0000256" key="5">
    <source>
        <dbReference type="SAM" id="MobiDB-lite"/>
    </source>
</evidence>
<feature type="binding site" evidence="4">
    <location>
        <position position="100"/>
    </location>
    <ligand>
        <name>S-adenosyl-L-methionine</name>
        <dbReference type="ChEBI" id="CHEBI:59789"/>
    </ligand>
</feature>
<feature type="binding site" evidence="4">
    <location>
        <position position="176"/>
    </location>
    <ligand>
        <name>S-adenosyl-L-methionine</name>
        <dbReference type="ChEBI" id="CHEBI:59789"/>
    </ligand>
</feature>
<evidence type="ECO:0000313" key="6">
    <source>
        <dbReference type="EMBL" id="KAF0853112.1"/>
    </source>
</evidence>
<feature type="binding site" evidence="4">
    <location>
        <begin position="211"/>
        <end position="212"/>
    </location>
    <ligand>
        <name>S-adenosyl-L-methionine</name>
        <dbReference type="ChEBI" id="CHEBI:59789"/>
    </ligand>
</feature>
<sequence length="339" mass="37667">MLCGYRTRGLGRKIWPILSRRFSSFNGEGNANETTHFGFQQVPITEKKKRVGEVFHGVADRYDLMNDLMSGGIHRLWKDHFVSSIRPAKGMQILDVAGGTGDIAFRMVDRMIAGSSSSSALSTSSSLPDIPILGCISRMFSPLPEPPRRAHSQQAQRWSATERQESPSASRVVVSDINSSMLDVGRSRAETRGYISKGQQNGIDIDFQVADAESLPFADESFDVYTIAFGIRNCTKPEQVLKEAHRVLKKGGRFACLEFSRVDTPGITQLYDLFSFQVIPAIGQVVANDRSSYQYLVESIRQFPPQEEFLQMIRDAGFRAAQFENLSFGVAAIHSGVKL</sequence>
<evidence type="ECO:0000256" key="4">
    <source>
        <dbReference type="HAMAP-Rule" id="MF_03191"/>
    </source>
</evidence>
<dbReference type="InterPro" id="IPR004033">
    <property type="entry name" value="UbiE/COQ5_MeTrFase"/>
</dbReference>
<organism evidence="6 7">
    <name type="scientific">Andalucia godoyi</name>
    <name type="common">Flagellate</name>
    <dbReference type="NCBI Taxonomy" id="505711"/>
    <lineage>
        <taxon>Eukaryota</taxon>
        <taxon>Discoba</taxon>
        <taxon>Jakobida</taxon>
        <taxon>Andalucina</taxon>
        <taxon>Andaluciidae</taxon>
        <taxon>Andalucia</taxon>
    </lineage>
</organism>
<evidence type="ECO:0000256" key="1">
    <source>
        <dbReference type="ARBA" id="ARBA00022603"/>
    </source>
</evidence>
<dbReference type="GO" id="GO:0032259">
    <property type="term" value="P:methylation"/>
    <property type="evidence" value="ECO:0007669"/>
    <property type="project" value="UniProtKB-KW"/>
</dbReference>
<reference evidence="6" key="1">
    <citation type="submission" date="2019-09" db="EMBL/GenBank/DDBJ databases">
        <title>The Mitochondrial Proteome of the Jakobid, Andalucia godoyi, a Protist With the Most Gene-Rich and Bacteria-Like Mitochondrial Genome.</title>
        <authorList>
            <person name="Gray M.W."/>
            <person name="Burger G."/>
            <person name="Derelle R."/>
            <person name="Klimes V."/>
            <person name="Leger M."/>
            <person name="Sarrasin M."/>
            <person name="Vlcek C."/>
            <person name="Roger A.J."/>
            <person name="Elias M."/>
            <person name="Lang B.F."/>
        </authorList>
    </citation>
    <scope>NUCLEOTIDE SEQUENCE</scope>
    <source>
        <strain evidence="6">And28</strain>
    </source>
</reference>
<keyword evidence="1 4" id="KW-0489">Methyltransferase</keyword>
<dbReference type="UniPathway" id="UPA00232"/>
<comment type="caution">
    <text evidence="6">The sequence shown here is derived from an EMBL/GenBank/DDBJ whole genome shotgun (WGS) entry which is preliminary data.</text>
</comment>
<keyword evidence="7" id="KW-1185">Reference proteome</keyword>
<feature type="region of interest" description="Disordered" evidence="5">
    <location>
        <begin position="143"/>
        <end position="170"/>
    </location>
</feature>
<evidence type="ECO:0000256" key="2">
    <source>
        <dbReference type="ARBA" id="ARBA00022679"/>
    </source>
</evidence>
<dbReference type="InterPro" id="IPR023576">
    <property type="entry name" value="UbiE/COQ5_MeTrFase_CS"/>
</dbReference>
<comment type="caution">
    <text evidence="4">Lacks conserved residue(s) required for the propagation of feature annotation.</text>
</comment>
<evidence type="ECO:0000256" key="3">
    <source>
        <dbReference type="ARBA" id="ARBA00022691"/>
    </source>
</evidence>
<gene>
    <name evidence="6" type="ORF">ANDGO_03215</name>
</gene>
<dbReference type="PANTHER" id="PTHR43591:SF24">
    <property type="entry name" value="2-METHOXY-6-POLYPRENYL-1,4-BENZOQUINOL METHYLASE, MITOCHONDRIAL"/>
    <property type="match status" value="1"/>
</dbReference>
<comment type="subunit">
    <text evidence="4">Component of a multi-subunit COQ enzyme complex.</text>
</comment>
<dbReference type="Pfam" id="PF01209">
    <property type="entry name" value="Ubie_methyltran"/>
    <property type="match status" value="1"/>
</dbReference>
<dbReference type="CDD" id="cd02440">
    <property type="entry name" value="AdoMet_MTases"/>
    <property type="match status" value="1"/>
</dbReference>
<dbReference type="PROSITE" id="PS01184">
    <property type="entry name" value="UBIE_2"/>
    <property type="match status" value="1"/>
</dbReference>
<keyword evidence="4" id="KW-0831">Ubiquinone biosynthesis</keyword>
<comment type="subcellular location">
    <subcellularLocation>
        <location evidence="4">Mitochondrion inner membrane</location>
        <topology evidence="4">Peripheral membrane protein</topology>
        <orientation evidence="4">Matrix side</orientation>
    </subcellularLocation>
</comment>
<keyword evidence="4" id="KW-0999">Mitochondrion inner membrane</keyword>
<dbReference type="EC" id="2.1.1.201" evidence="4"/>
<dbReference type="NCBIfam" id="TIGR01934">
    <property type="entry name" value="MenG_MenH_UbiE"/>
    <property type="match status" value="1"/>
</dbReference>
<dbReference type="AlphaFoldDB" id="A0A8K0F4N2"/>
<dbReference type="HAMAP" id="MF_01813">
    <property type="entry name" value="MenG_UbiE_methyltr"/>
    <property type="match status" value="1"/>
</dbReference>
<dbReference type="GO" id="GO:0008425">
    <property type="term" value="F:2-methoxy-6-polyprenyl-1,4-benzoquinol methyltransferase activity"/>
    <property type="evidence" value="ECO:0007669"/>
    <property type="project" value="UniProtKB-UniRule"/>
</dbReference>
<dbReference type="InterPro" id="IPR029063">
    <property type="entry name" value="SAM-dependent_MTases_sf"/>
</dbReference>
<comment type="function">
    <text evidence="4">Methyltransferase required for the conversion of 2-polyprenyl-6-methoxy-1,4-benzoquinol (DDMQH2) to 2-polyprenyl-3-methyl-6-methoxy-1,4-benzoquinol (DMQH2).</text>
</comment>
<dbReference type="SUPFAM" id="SSF53335">
    <property type="entry name" value="S-adenosyl-L-methionine-dependent methyltransferases"/>
    <property type="match status" value="1"/>
</dbReference>
<keyword evidence="4" id="KW-0472">Membrane</keyword>
<dbReference type="PANTHER" id="PTHR43591">
    <property type="entry name" value="METHYLTRANSFERASE"/>
    <property type="match status" value="1"/>
</dbReference>
<keyword evidence="3 4" id="KW-0949">S-adenosyl-L-methionine</keyword>
<protein>
    <recommendedName>
        <fullName evidence="4">2-methoxy-6-polyprenyl-1,4-benzoquinol methylase, mitochondrial</fullName>
        <ecNumber evidence="4">2.1.1.201</ecNumber>
    </recommendedName>
    <alternativeName>
        <fullName evidence="4">Ubiquinone biosynthesis methyltransferase COQ5</fullName>
    </alternativeName>
</protein>
<dbReference type="GO" id="GO:0031314">
    <property type="term" value="C:extrinsic component of mitochondrial inner membrane"/>
    <property type="evidence" value="ECO:0007669"/>
    <property type="project" value="UniProtKB-UniRule"/>
</dbReference>